<protein>
    <recommendedName>
        <fullName evidence="2">ZFPL1-like U-box domain-containing protein</fullName>
    </recommendedName>
</protein>
<feature type="compositionally biased region" description="Basic and acidic residues" evidence="1">
    <location>
        <begin position="316"/>
        <end position="334"/>
    </location>
</feature>
<feature type="domain" description="ZFPL1-like U-box" evidence="2">
    <location>
        <begin position="114"/>
        <end position="137"/>
    </location>
</feature>
<dbReference type="PANTHER" id="PTHR12981">
    <property type="entry name" value="ZINC FINGER PROTEIN-LIKE 1"/>
    <property type="match status" value="1"/>
</dbReference>
<dbReference type="Pfam" id="PF25998">
    <property type="entry name" value="U-box_ZFPL1"/>
    <property type="match status" value="1"/>
</dbReference>
<dbReference type="PANTHER" id="PTHR12981:SF0">
    <property type="entry name" value="ZINC FINGER PROTEIN-LIKE 1"/>
    <property type="match status" value="1"/>
</dbReference>
<dbReference type="AlphaFoldDB" id="Q94HD7"/>
<reference evidence="4" key="1">
    <citation type="journal article" date="2005" name="Nature">
        <title>The map-based sequence of the rice genome.</title>
        <authorList>
            <consortium name="International rice genome sequencing project (IRGSP)"/>
            <person name="Matsumoto T."/>
            <person name="Wu J."/>
            <person name="Kanamori H."/>
            <person name="Katayose Y."/>
            <person name="Fujisawa M."/>
            <person name="Namiki N."/>
            <person name="Mizuno H."/>
            <person name="Yamamoto K."/>
            <person name="Antonio B.A."/>
            <person name="Baba T."/>
            <person name="Sakata K."/>
            <person name="Nagamura Y."/>
            <person name="Aoki H."/>
            <person name="Arikawa K."/>
            <person name="Arita K."/>
            <person name="Bito T."/>
            <person name="Chiden Y."/>
            <person name="Fujitsuka N."/>
            <person name="Fukunaka R."/>
            <person name="Hamada M."/>
            <person name="Harada C."/>
            <person name="Hayashi A."/>
            <person name="Hijishita S."/>
            <person name="Honda M."/>
            <person name="Hosokawa S."/>
            <person name="Ichikawa Y."/>
            <person name="Idonuma A."/>
            <person name="Iijima M."/>
            <person name="Ikeda M."/>
            <person name="Ikeno M."/>
            <person name="Ito K."/>
            <person name="Ito S."/>
            <person name="Ito T."/>
            <person name="Ito Y."/>
            <person name="Ito Y."/>
            <person name="Iwabuchi A."/>
            <person name="Kamiya K."/>
            <person name="Karasawa W."/>
            <person name="Kurita K."/>
            <person name="Katagiri S."/>
            <person name="Kikuta A."/>
            <person name="Kobayashi H."/>
            <person name="Kobayashi N."/>
            <person name="Machita K."/>
            <person name="Maehara T."/>
            <person name="Masukawa M."/>
            <person name="Mizubayashi T."/>
            <person name="Mukai Y."/>
            <person name="Nagasaki H."/>
            <person name="Nagata Y."/>
            <person name="Naito S."/>
            <person name="Nakashima M."/>
            <person name="Nakama Y."/>
            <person name="Nakamichi Y."/>
            <person name="Nakamura M."/>
            <person name="Meguro A."/>
            <person name="Negishi M."/>
            <person name="Ohta I."/>
            <person name="Ohta T."/>
            <person name="Okamoto M."/>
            <person name="Ono N."/>
            <person name="Saji S."/>
            <person name="Sakaguchi M."/>
            <person name="Sakai K."/>
            <person name="Shibata M."/>
            <person name="Shimokawa T."/>
            <person name="Song J."/>
            <person name="Takazaki Y."/>
            <person name="Terasawa K."/>
            <person name="Tsugane M."/>
            <person name="Tsuji K."/>
            <person name="Ueda S."/>
            <person name="Waki K."/>
            <person name="Yamagata H."/>
            <person name="Yamamoto M."/>
            <person name="Yamamoto S."/>
            <person name="Yamane H."/>
            <person name="Yoshiki S."/>
            <person name="Yoshihara R."/>
            <person name="Yukawa K."/>
            <person name="Zhong H."/>
            <person name="Yano M."/>
            <person name="Yuan Q."/>
            <person name="Ouyang S."/>
            <person name="Liu J."/>
            <person name="Jones K.M."/>
            <person name="Gansberger K."/>
            <person name="Moffat K."/>
            <person name="Hill J."/>
            <person name="Bera J."/>
            <person name="Fadrosh D."/>
            <person name="Jin S."/>
            <person name="Johri S."/>
            <person name="Kim M."/>
            <person name="Overton L."/>
            <person name="Reardon M."/>
            <person name="Tsitrin T."/>
            <person name="Vuong H."/>
            <person name="Weaver B."/>
            <person name="Ciecko A."/>
            <person name="Tallon L."/>
            <person name="Jackson J."/>
            <person name="Pai G."/>
            <person name="Aken S.V."/>
            <person name="Utterback T."/>
            <person name="Reidmuller S."/>
            <person name="Feldblyum T."/>
            <person name="Hsiao J."/>
            <person name="Zismann V."/>
            <person name="Iobst S."/>
            <person name="de Vazeille A.R."/>
            <person name="Buell C.R."/>
            <person name="Ying K."/>
            <person name="Li Y."/>
            <person name="Lu T."/>
            <person name="Huang Y."/>
            <person name="Zhao Q."/>
            <person name="Feng Q."/>
            <person name="Zhang L."/>
            <person name="Zhu J."/>
            <person name="Weng Q."/>
            <person name="Mu J."/>
            <person name="Lu Y."/>
            <person name="Fan D."/>
            <person name="Liu Y."/>
            <person name="Guan J."/>
            <person name="Zhang Y."/>
            <person name="Yu S."/>
            <person name="Liu X."/>
            <person name="Zhang Y."/>
            <person name="Hong G."/>
            <person name="Han B."/>
            <person name="Choisne N."/>
            <person name="Demange N."/>
            <person name="Orjeda G."/>
            <person name="Samain S."/>
            <person name="Cattolico L."/>
            <person name="Pelletier E."/>
            <person name="Couloux A."/>
            <person name="Segurens B."/>
            <person name="Wincker P."/>
            <person name="D'Hont A."/>
            <person name="Scarpelli C."/>
            <person name="Weissenbach J."/>
            <person name="Salanoubat M."/>
            <person name="Quetier F."/>
            <person name="Yu Y."/>
            <person name="Kim H.R."/>
            <person name="Rambo T."/>
            <person name="Currie J."/>
            <person name="Collura K."/>
            <person name="Luo M."/>
            <person name="Yang T."/>
            <person name="Ammiraju J.S.S."/>
            <person name="Engler F."/>
            <person name="Soderlund C."/>
            <person name="Wing R.A."/>
            <person name="Palmer L.E."/>
            <person name="de la Bastide M."/>
            <person name="Spiegel L."/>
            <person name="Nascimento L."/>
            <person name="Zutavern T."/>
            <person name="O'Shaughnessy A."/>
            <person name="Dike S."/>
            <person name="Dedhia N."/>
            <person name="Preston R."/>
            <person name="Balija V."/>
            <person name="McCombie W.R."/>
            <person name="Chow T."/>
            <person name="Chen H."/>
            <person name="Chung M."/>
            <person name="Chen C."/>
            <person name="Shaw J."/>
            <person name="Wu H."/>
            <person name="Hsiao K."/>
            <person name="Chao Y."/>
            <person name="Chu M."/>
            <person name="Cheng C."/>
            <person name="Hour A."/>
            <person name="Lee P."/>
            <person name="Lin S."/>
            <person name="Lin Y."/>
            <person name="Liou J."/>
            <person name="Liu S."/>
            <person name="Hsing Y."/>
            <person name="Raghuvanshi S."/>
            <person name="Mohanty A."/>
            <person name="Bharti A.K."/>
            <person name="Gaur A."/>
            <person name="Gupta V."/>
            <person name="Kumar D."/>
            <person name="Ravi V."/>
            <person name="Vij S."/>
            <person name="Kapur A."/>
            <person name="Khurana P."/>
            <person name="Khurana P."/>
            <person name="Khurana J.P."/>
            <person name="Tyagi A.K."/>
            <person name="Gaikwad K."/>
            <person name="Singh A."/>
            <person name="Dalal V."/>
            <person name="Srivastava S."/>
            <person name="Dixit A."/>
            <person name="Pal A.K."/>
            <person name="Ghazi I.A."/>
            <person name="Yadav M."/>
            <person name="Pandit A."/>
            <person name="Bhargava A."/>
            <person name="Sureshbabu K."/>
            <person name="Batra K."/>
            <person name="Sharma T.R."/>
            <person name="Mohapatra T."/>
            <person name="Singh N.K."/>
            <person name="Messing J."/>
            <person name="Nelson A.B."/>
            <person name="Fuks G."/>
            <person name="Kavchok S."/>
            <person name="Keizer G."/>
            <person name="Linton E."/>
            <person name="Llaca V."/>
            <person name="Song R."/>
            <person name="Tanyolac B."/>
            <person name="Young S."/>
            <person name="Ho-Il K."/>
            <person name="Hahn J.H."/>
            <person name="Sangsakoo G."/>
            <person name="Vanavichit A."/>
            <person name="de Mattos Luiz.A.T."/>
            <person name="Zimmer P.D."/>
            <person name="Malone G."/>
            <person name="Dellagostin O."/>
            <person name="de Oliveira A.C."/>
            <person name="Bevan M."/>
            <person name="Bancroft I."/>
            <person name="Minx P."/>
            <person name="Cordum H."/>
            <person name="Wilson R."/>
            <person name="Cheng Z."/>
            <person name="Jin W."/>
            <person name="Jiang J."/>
            <person name="Leong S.A."/>
            <person name="Iwama H."/>
            <person name="Gojobori T."/>
            <person name="Itoh T."/>
            <person name="Niimura Y."/>
            <person name="Fujii Y."/>
            <person name="Habara T."/>
            <person name="Sakai H."/>
            <person name="Sato Y."/>
            <person name="Wilson G."/>
            <person name="Kumar K."/>
            <person name="McCouch S."/>
            <person name="Juretic N."/>
            <person name="Hoen D."/>
            <person name="Wright S."/>
            <person name="Bruskiewich R."/>
            <person name="Bureau T."/>
            <person name="Miyao A."/>
            <person name="Hirochika H."/>
            <person name="Nishikawa T."/>
            <person name="Kadowaki K."/>
            <person name="Sugiura M."/>
            <person name="Burr B."/>
            <person name="Sasaki T."/>
        </authorList>
    </citation>
    <scope>NUCLEOTIDE SEQUENCE [LARGE SCALE GENOMIC DNA]</scope>
    <source>
        <strain evidence="4">cv. Nipponbare</strain>
    </source>
</reference>
<sequence length="383" mass="42132">MPEKPGNHLAFAASCWNIVVTINPKLSTARSSLLVSSLHHPCWRQGFIASCTRFLSAANASASRSISYACFSCLVRLKIMLNGLLILIMTGHNTVHLAILFWKLEAKKLHDWVACIWPPSTIKDTGSRLHSKLKEAIAQISINVKTGLEKNVFGNHFVTMPKADTRTPPAFASDPLKRVSISGDRESNGANIINSAIDANVQSGGMYSSATVGSGTPSHVEPEIVEIDGPSPITTQFPEQESNFIRSPSPHGPSAMTRKGANYVERQNSEISYYADDEDANRKKYTKRGTFRHKFLRMLLPFWSSALPTLPVTAPPRKESDAPEGRSRHQKSSRMDPTKILLALAIIEASVAFDMMMAFERDATIASVPFSVECCAFCVYYKG</sequence>
<proteinExistence type="predicted"/>
<evidence type="ECO:0000259" key="2">
    <source>
        <dbReference type="Pfam" id="PF25998"/>
    </source>
</evidence>
<accession>Q94HD7</accession>
<name>Q94HD7_ORYSJ</name>
<evidence type="ECO:0000313" key="3">
    <source>
        <dbReference type="EMBL" id="AAK92653.1"/>
    </source>
</evidence>
<gene>
    <name evidence="3" type="primary">OSJNBa0045C13.14</name>
</gene>
<reference evidence="4" key="2">
    <citation type="journal article" date="2008" name="Nucleic Acids Res.">
        <title>The rice annotation project database (RAP-DB): 2008 update.</title>
        <authorList>
            <consortium name="The rice annotation project (RAP)"/>
        </authorList>
    </citation>
    <scope>GENOME REANNOTATION</scope>
    <source>
        <strain evidence="4">cv. Nipponbare</strain>
    </source>
</reference>
<dbReference type="InterPro" id="IPR058730">
    <property type="entry name" value="U-box_ZFPL1-like"/>
</dbReference>
<dbReference type="EMBL" id="AC079634">
    <property type="protein sequence ID" value="AAK92653.1"/>
    <property type="molecule type" value="Genomic_DNA"/>
</dbReference>
<dbReference type="PROSITE" id="PS51257">
    <property type="entry name" value="PROKAR_LIPOPROTEIN"/>
    <property type="match status" value="1"/>
</dbReference>
<evidence type="ECO:0000256" key="1">
    <source>
        <dbReference type="SAM" id="MobiDB-lite"/>
    </source>
</evidence>
<dbReference type="Proteomes" id="UP000000763">
    <property type="component" value="Chromosome 10"/>
</dbReference>
<feature type="region of interest" description="Disordered" evidence="1">
    <location>
        <begin position="313"/>
        <end position="334"/>
    </location>
</feature>
<dbReference type="GO" id="GO:0008270">
    <property type="term" value="F:zinc ion binding"/>
    <property type="evidence" value="ECO:0007669"/>
    <property type="project" value="UniProtKB-KW"/>
</dbReference>
<dbReference type="GO" id="GO:0016020">
    <property type="term" value="C:membrane"/>
    <property type="evidence" value="ECO:0007669"/>
    <property type="project" value="UniProtKB-SubCell"/>
</dbReference>
<dbReference type="InterPro" id="IPR039043">
    <property type="entry name" value="ZFPL1"/>
</dbReference>
<evidence type="ECO:0000313" key="4">
    <source>
        <dbReference type="Proteomes" id="UP000000763"/>
    </source>
</evidence>
<organism evidence="3 4">
    <name type="scientific">Oryza sativa subsp. japonica</name>
    <name type="common">Rice</name>
    <dbReference type="NCBI Taxonomy" id="39947"/>
    <lineage>
        <taxon>Eukaryota</taxon>
        <taxon>Viridiplantae</taxon>
        <taxon>Streptophyta</taxon>
        <taxon>Embryophyta</taxon>
        <taxon>Tracheophyta</taxon>
        <taxon>Spermatophyta</taxon>
        <taxon>Magnoliopsida</taxon>
        <taxon>Liliopsida</taxon>
        <taxon>Poales</taxon>
        <taxon>Poaceae</taxon>
        <taxon>BOP clade</taxon>
        <taxon>Oryzoideae</taxon>
        <taxon>Oryzeae</taxon>
        <taxon>Oryzinae</taxon>
        <taxon>Oryza</taxon>
        <taxon>Oryza sativa</taxon>
    </lineage>
</organism>